<gene>
    <name evidence="1" type="ORF">M5K25_012496</name>
</gene>
<comment type="caution">
    <text evidence="1">The sequence shown here is derived from an EMBL/GenBank/DDBJ whole genome shotgun (WGS) entry which is preliminary data.</text>
</comment>
<accession>A0ABD0V461</accession>
<sequence>MARAFSFLLRVASDNFSLSTSSSFRDALFGASSWSEFPDLKITYCKGLPSLWIFDEEMMALTAPFEFALLMGKFSVTLLNAKNILIKFSHDSDYCRVFSHRSYFVSNCFMKLFKWTPYFYINIESPAIPIWVSFPNLRPHLFSPWILHGLSSLFGRPLRTDNATLNGTRPSVARVLVELDVTKRYPDQVWVGSESMGYTQLVEFENFPSYCGHYKVLGHARFECHVVNPHLANPILNAFGVGVDEIPISVDNIGPVGVPLGMADGNDSVHVAEHCRAIECCDASEVGDHVLVSSPRGVIEIVSPDIGGLVSSNELLIVGDKEFCNVNMGVVNIDSNNLDPYVASPVMIVDRVVSVSLVGPDVNEQLVDVPVALLSSNALNAHLGVRSVEIIGEQIDWLEGSPSSPSGVGEKDVIEHDDFFYLNVDIVVPFVRA</sequence>
<name>A0ABD0V461_DENTH</name>
<evidence type="ECO:0000313" key="1">
    <source>
        <dbReference type="EMBL" id="KAL0917436.1"/>
    </source>
</evidence>
<reference evidence="1 2" key="1">
    <citation type="journal article" date="2024" name="Plant Biotechnol. J.">
        <title>Dendrobium thyrsiflorum genome and its molecular insights into genes involved in important horticultural traits.</title>
        <authorList>
            <person name="Chen B."/>
            <person name="Wang J.Y."/>
            <person name="Zheng P.J."/>
            <person name="Li K.L."/>
            <person name="Liang Y.M."/>
            <person name="Chen X.F."/>
            <person name="Zhang C."/>
            <person name="Zhao X."/>
            <person name="He X."/>
            <person name="Zhang G.Q."/>
            <person name="Liu Z.J."/>
            <person name="Xu Q."/>
        </authorList>
    </citation>
    <scope>NUCLEOTIDE SEQUENCE [LARGE SCALE GENOMIC DNA]</scope>
    <source>
        <strain evidence="1">GZMU011</strain>
    </source>
</reference>
<dbReference type="Proteomes" id="UP001552299">
    <property type="component" value="Unassembled WGS sequence"/>
</dbReference>
<organism evidence="1 2">
    <name type="scientific">Dendrobium thyrsiflorum</name>
    <name type="common">Pinecone-like raceme dendrobium</name>
    <name type="synonym">Orchid</name>
    <dbReference type="NCBI Taxonomy" id="117978"/>
    <lineage>
        <taxon>Eukaryota</taxon>
        <taxon>Viridiplantae</taxon>
        <taxon>Streptophyta</taxon>
        <taxon>Embryophyta</taxon>
        <taxon>Tracheophyta</taxon>
        <taxon>Spermatophyta</taxon>
        <taxon>Magnoliopsida</taxon>
        <taxon>Liliopsida</taxon>
        <taxon>Asparagales</taxon>
        <taxon>Orchidaceae</taxon>
        <taxon>Epidendroideae</taxon>
        <taxon>Malaxideae</taxon>
        <taxon>Dendrobiinae</taxon>
        <taxon>Dendrobium</taxon>
    </lineage>
</organism>
<keyword evidence="2" id="KW-1185">Reference proteome</keyword>
<evidence type="ECO:0000313" key="2">
    <source>
        <dbReference type="Proteomes" id="UP001552299"/>
    </source>
</evidence>
<dbReference type="AlphaFoldDB" id="A0ABD0V461"/>
<protein>
    <recommendedName>
        <fullName evidence="3">DUF4283 domain-containing protein</fullName>
    </recommendedName>
</protein>
<dbReference type="PANTHER" id="PTHR31286:SF179">
    <property type="entry name" value="RNASE H TYPE-1 DOMAIN-CONTAINING PROTEIN"/>
    <property type="match status" value="1"/>
</dbReference>
<proteinExistence type="predicted"/>
<dbReference type="EMBL" id="JANQDX010000010">
    <property type="protein sequence ID" value="KAL0917436.1"/>
    <property type="molecule type" value="Genomic_DNA"/>
</dbReference>
<dbReference type="PANTHER" id="PTHR31286">
    <property type="entry name" value="GLYCINE-RICH CELL WALL STRUCTURAL PROTEIN 1.8-LIKE"/>
    <property type="match status" value="1"/>
</dbReference>
<dbReference type="InterPro" id="IPR040256">
    <property type="entry name" value="At4g02000-like"/>
</dbReference>
<evidence type="ECO:0008006" key="3">
    <source>
        <dbReference type="Google" id="ProtNLM"/>
    </source>
</evidence>